<reference evidence="3" key="1">
    <citation type="journal article" date="2018" name="Front. Microbiol.">
        <title>Genome-Based Analysis Reveals the Taxonomy and Diversity of the Family Idiomarinaceae.</title>
        <authorList>
            <person name="Liu Y."/>
            <person name="Lai Q."/>
            <person name="Shao Z."/>
        </authorList>
    </citation>
    <scope>NUCLEOTIDE SEQUENCE [LARGE SCALE GENOMIC DNA]</scope>
    <source>
        <strain evidence="3">F23</strain>
    </source>
</reference>
<feature type="signal peptide" evidence="1">
    <location>
        <begin position="1"/>
        <end position="20"/>
    </location>
</feature>
<keyword evidence="1" id="KW-0732">Signal</keyword>
<evidence type="ECO:0000256" key="1">
    <source>
        <dbReference type="SAM" id="SignalP"/>
    </source>
</evidence>
<dbReference type="Proteomes" id="UP000287330">
    <property type="component" value="Unassembled WGS sequence"/>
</dbReference>
<dbReference type="RefSeq" id="WP_110576498.1">
    <property type="nucleotide sequence ID" value="NZ_PIPV01000019.1"/>
</dbReference>
<proteinExistence type="predicted"/>
<comment type="caution">
    <text evidence="2">The sequence shown here is derived from an EMBL/GenBank/DDBJ whole genome shotgun (WGS) entry which is preliminary data.</text>
</comment>
<evidence type="ECO:0000313" key="3">
    <source>
        <dbReference type="Proteomes" id="UP000287330"/>
    </source>
</evidence>
<evidence type="ECO:0000313" key="2">
    <source>
        <dbReference type="EMBL" id="RUO48922.1"/>
    </source>
</evidence>
<dbReference type="EMBL" id="PIPV01000019">
    <property type="protein sequence ID" value="RUO48922.1"/>
    <property type="molecule type" value="Genomic_DNA"/>
</dbReference>
<feature type="chain" id="PRO_5019223850" evidence="1">
    <location>
        <begin position="21"/>
        <end position="106"/>
    </location>
</feature>
<dbReference type="AlphaFoldDB" id="A0A432XJX5"/>
<keyword evidence="3" id="KW-1185">Reference proteome</keyword>
<sequence>MKINLFFFLGFLCVSFNTFATDTFVVKGKISEMVISPKGTFVFVESEDGCKSTYYYLKENLKDKQEYILILKEALTSNFNVTLHDSSFSGCEKNKVFFDVLKIQNY</sequence>
<protein>
    <submittedName>
        <fullName evidence="2">Uncharacterized protein</fullName>
    </submittedName>
</protein>
<organism evidence="2 3">
    <name type="scientific">Idiomarina fontislapidosi</name>
    <dbReference type="NCBI Taxonomy" id="263723"/>
    <lineage>
        <taxon>Bacteria</taxon>
        <taxon>Pseudomonadati</taxon>
        <taxon>Pseudomonadota</taxon>
        <taxon>Gammaproteobacteria</taxon>
        <taxon>Alteromonadales</taxon>
        <taxon>Idiomarinaceae</taxon>
        <taxon>Idiomarina</taxon>
    </lineage>
</organism>
<name>A0A432XJX5_9GAMM</name>
<gene>
    <name evidence="2" type="ORF">CWE25_13055</name>
</gene>
<accession>A0A432XJX5</accession>